<reference evidence="4" key="1">
    <citation type="submission" date="2023-02" db="EMBL/GenBank/DDBJ databases">
        <title>Kitasatospora phosalacinea NBRC 14362.</title>
        <authorList>
            <person name="Ichikawa N."/>
            <person name="Sato H."/>
            <person name="Tonouchi N."/>
        </authorList>
    </citation>
    <scope>NUCLEOTIDE SEQUENCE</scope>
    <source>
        <strain evidence="4">NBRC 14362</strain>
    </source>
</reference>
<feature type="compositionally biased region" description="Gly residues" evidence="1">
    <location>
        <begin position="259"/>
        <end position="276"/>
    </location>
</feature>
<feature type="transmembrane region" description="Helical" evidence="2">
    <location>
        <begin position="21"/>
        <end position="42"/>
    </location>
</feature>
<dbReference type="SMART" id="SM00014">
    <property type="entry name" value="acidPPc"/>
    <property type="match status" value="1"/>
</dbReference>
<dbReference type="Proteomes" id="UP001165143">
    <property type="component" value="Unassembled WGS sequence"/>
</dbReference>
<dbReference type="EMBL" id="BSRX01000018">
    <property type="protein sequence ID" value="GLW55390.1"/>
    <property type="molecule type" value="Genomic_DNA"/>
</dbReference>
<feature type="transmembrane region" description="Helical" evidence="2">
    <location>
        <begin position="205"/>
        <end position="224"/>
    </location>
</feature>
<protein>
    <recommendedName>
        <fullName evidence="3">Phosphatidic acid phosphatase type 2/haloperoxidase domain-containing protein</fullName>
    </recommendedName>
</protein>
<feature type="region of interest" description="Disordered" evidence="1">
    <location>
        <begin position="259"/>
        <end position="326"/>
    </location>
</feature>
<dbReference type="Pfam" id="PF01569">
    <property type="entry name" value="PAP2"/>
    <property type="match status" value="1"/>
</dbReference>
<dbReference type="InterPro" id="IPR000326">
    <property type="entry name" value="PAP2/HPO"/>
</dbReference>
<feature type="transmembrane region" description="Helical" evidence="2">
    <location>
        <begin position="146"/>
        <end position="166"/>
    </location>
</feature>
<name>A0A9W6PHZ9_9ACTN</name>
<feature type="domain" description="Phosphatidic acid phosphatase type 2/haloperoxidase" evidence="3">
    <location>
        <begin position="102"/>
        <end position="218"/>
    </location>
</feature>
<dbReference type="PANTHER" id="PTHR14969">
    <property type="entry name" value="SPHINGOSINE-1-PHOSPHATE PHOSPHOHYDROLASE"/>
    <property type="match status" value="1"/>
</dbReference>
<organism evidence="4 5">
    <name type="scientific">Kitasatospora phosalacinea</name>
    <dbReference type="NCBI Taxonomy" id="2065"/>
    <lineage>
        <taxon>Bacteria</taxon>
        <taxon>Bacillati</taxon>
        <taxon>Actinomycetota</taxon>
        <taxon>Actinomycetes</taxon>
        <taxon>Kitasatosporales</taxon>
        <taxon>Streptomycetaceae</taxon>
        <taxon>Kitasatospora</taxon>
    </lineage>
</organism>
<dbReference type="PANTHER" id="PTHR14969:SF13">
    <property type="entry name" value="AT30094P"/>
    <property type="match status" value="1"/>
</dbReference>
<gene>
    <name evidence="4" type="ORF">Kpho01_34010</name>
</gene>
<keyword evidence="2" id="KW-0812">Transmembrane</keyword>
<feature type="compositionally biased region" description="Low complexity" evidence="1">
    <location>
        <begin position="296"/>
        <end position="305"/>
    </location>
</feature>
<dbReference type="Gene3D" id="1.20.144.10">
    <property type="entry name" value="Phosphatidic acid phosphatase type 2/haloperoxidase"/>
    <property type="match status" value="1"/>
</dbReference>
<evidence type="ECO:0000259" key="3">
    <source>
        <dbReference type="SMART" id="SM00014"/>
    </source>
</evidence>
<feature type="transmembrane region" description="Helical" evidence="2">
    <location>
        <begin position="105"/>
        <end position="126"/>
    </location>
</feature>
<evidence type="ECO:0000256" key="1">
    <source>
        <dbReference type="SAM" id="MobiDB-lite"/>
    </source>
</evidence>
<evidence type="ECO:0000313" key="5">
    <source>
        <dbReference type="Proteomes" id="UP001165143"/>
    </source>
</evidence>
<dbReference type="SUPFAM" id="SSF48317">
    <property type="entry name" value="Acid phosphatase/Vanadium-dependent haloperoxidase"/>
    <property type="match status" value="1"/>
</dbReference>
<proteinExistence type="predicted"/>
<evidence type="ECO:0000256" key="2">
    <source>
        <dbReference type="SAM" id="Phobius"/>
    </source>
</evidence>
<feature type="compositionally biased region" description="Basic and acidic residues" evidence="1">
    <location>
        <begin position="317"/>
        <end position="326"/>
    </location>
</feature>
<dbReference type="InterPro" id="IPR036938">
    <property type="entry name" value="PAP2/HPO_sf"/>
</dbReference>
<evidence type="ECO:0000313" key="4">
    <source>
        <dbReference type="EMBL" id="GLW55390.1"/>
    </source>
</evidence>
<keyword evidence="2" id="KW-0472">Membrane</keyword>
<dbReference type="AlphaFoldDB" id="A0A9W6PHZ9"/>
<feature type="compositionally biased region" description="Gly residues" evidence="1">
    <location>
        <begin position="283"/>
        <end position="295"/>
    </location>
</feature>
<feature type="transmembrane region" description="Helical" evidence="2">
    <location>
        <begin position="173"/>
        <end position="193"/>
    </location>
</feature>
<sequence length="326" mass="33242">MHQSNDAGPGRARPPLQRTTVLRCAGAALTGALVFAVLLLLVRTGWPPLARLDRGWASLLHRYALRHPVWTAAMQTFADLGAPWVMRTLLGAVAAWLWATRTRTLAAWAAAAALLGWAADRAGRALTDRPRPHFADPVAVAPGPSFPSGHALASAVTCGALLVLLWPRAERPVRAAAGGAAALVALGVGWTRIALGANWPSDVPAGWAAALVVLAAPALALELWRPGRIGRDVRRLRRRARPRVQRVLAPPLPPVGAAGPAGLGGAAGPAGLGGAAGPDRPGGPAGPSGLGGPSGPSGSAWSVGPLSPVEPVGRAESAAERDPGRS</sequence>
<feature type="transmembrane region" description="Helical" evidence="2">
    <location>
        <begin position="80"/>
        <end position="98"/>
    </location>
</feature>
<keyword evidence="2" id="KW-1133">Transmembrane helix</keyword>
<comment type="caution">
    <text evidence="4">The sequence shown here is derived from an EMBL/GenBank/DDBJ whole genome shotgun (WGS) entry which is preliminary data.</text>
</comment>
<accession>A0A9W6PHZ9</accession>